<sequence length="39" mass="4236">MPADHAPDGQARTVDFPQQGLLLDDEIFCAAVEESVFCV</sequence>
<keyword evidence="2" id="KW-1185">Reference proteome</keyword>
<evidence type="ECO:0000313" key="2">
    <source>
        <dbReference type="Proteomes" id="UP001242811"/>
    </source>
</evidence>
<organism evidence="1 2">
    <name type="scientific">Paenibacillus brasilensis</name>
    <dbReference type="NCBI Taxonomy" id="128574"/>
    <lineage>
        <taxon>Bacteria</taxon>
        <taxon>Bacillati</taxon>
        <taxon>Bacillota</taxon>
        <taxon>Bacilli</taxon>
        <taxon>Bacillales</taxon>
        <taxon>Paenibacillaceae</taxon>
        <taxon>Paenibacillus</taxon>
    </lineage>
</organism>
<proteinExistence type="predicted"/>
<name>A0ABU0L389_9BACL</name>
<protein>
    <submittedName>
        <fullName evidence="1">Uncharacterized protein</fullName>
    </submittedName>
</protein>
<reference evidence="1 2" key="1">
    <citation type="submission" date="2023-07" db="EMBL/GenBank/DDBJ databases">
        <title>Genomic Encyclopedia of Type Strains, Phase IV (KMG-IV): sequencing the most valuable type-strain genomes for metagenomic binning, comparative biology and taxonomic classification.</title>
        <authorList>
            <person name="Goeker M."/>
        </authorList>
    </citation>
    <scope>NUCLEOTIDE SEQUENCE [LARGE SCALE GENOMIC DNA]</scope>
    <source>
        <strain evidence="1 2">DSM 14914</strain>
    </source>
</reference>
<evidence type="ECO:0000313" key="1">
    <source>
        <dbReference type="EMBL" id="MDQ0495414.1"/>
    </source>
</evidence>
<dbReference type="Proteomes" id="UP001242811">
    <property type="component" value="Unassembled WGS sequence"/>
</dbReference>
<dbReference type="EMBL" id="JAUSWA010000022">
    <property type="protein sequence ID" value="MDQ0495414.1"/>
    <property type="molecule type" value="Genomic_DNA"/>
</dbReference>
<gene>
    <name evidence="1" type="ORF">QOZ95_003593</name>
</gene>
<comment type="caution">
    <text evidence="1">The sequence shown here is derived from an EMBL/GenBank/DDBJ whole genome shotgun (WGS) entry which is preliminary data.</text>
</comment>
<accession>A0ABU0L389</accession>